<dbReference type="PANTHER" id="PTHR21738:SF0">
    <property type="entry name" value="RIBOSOMAL RNA PROCESSING PROTEIN 36 HOMOLOG"/>
    <property type="match status" value="1"/>
</dbReference>
<evidence type="ECO:0000256" key="5">
    <source>
        <dbReference type="ARBA" id="ARBA00022552"/>
    </source>
</evidence>
<dbReference type="EMBL" id="MU007115">
    <property type="protein sequence ID" value="KAF2419902.1"/>
    <property type="molecule type" value="Genomic_DNA"/>
</dbReference>
<dbReference type="GO" id="GO:0005730">
    <property type="term" value="C:nucleolus"/>
    <property type="evidence" value="ECO:0007669"/>
    <property type="project" value="UniProtKB-SubCell"/>
</dbReference>
<feature type="coiled-coil region" evidence="11">
    <location>
        <begin position="84"/>
        <end position="120"/>
    </location>
</feature>
<keyword evidence="7 10" id="KW-0539">Nucleus</keyword>
<feature type="region of interest" description="Disordered" evidence="12">
    <location>
        <begin position="151"/>
        <end position="178"/>
    </location>
</feature>
<gene>
    <name evidence="13" type="ORF">EJ08DRAFT_642440</name>
</gene>
<keyword evidence="5 10" id="KW-0698">rRNA processing</keyword>
<comment type="subcellular location">
    <subcellularLocation>
        <location evidence="1 10">Nucleus</location>
        <location evidence="1 10">Nucleolus</location>
    </subcellularLocation>
</comment>
<evidence type="ECO:0000256" key="3">
    <source>
        <dbReference type="ARBA" id="ARBA00011167"/>
    </source>
</evidence>
<dbReference type="GO" id="GO:0030686">
    <property type="term" value="C:90S preribosome"/>
    <property type="evidence" value="ECO:0007669"/>
    <property type="project" value="TreeGrafter"/>
</dbReference>
<comment type="similarity">
    <text evidence="2 10">Belongs to the RRP36 family.</text>
</comment>
<sequence length="178" mass="20990">MTKKGRSSKHAPTSMSSKRAVTRRRDAIPLSKSKIRDPRFDPLTGPLDAEAVRRKYAFLDTYQADEMSTLRTSIKNPKLPDTEKEILKRQLLSMQSKQKAKEKEDLEKKVLREHRKKEREMIEQGKKPFYLKRSEQKKQALVERFGGMKEKEKNRVIERRRKKLSGKERKGLPEVRRA</sequence>
<proteinExistence type="inferred from homology"/>
<evidence type="ECO:0000256" key="7">
    <source>
        <dbReference type="ARBA" id="ARBA00023242"/>
    </source>
</evidence>
<comment type="subunit">
    <text evidence="3 10">Associates with 90S and pre-40S pre-ribosomal particles.</text>
</comment>
<evidence type="ECO:0000256" key="6">
    <source>
        <dbReference type="ARBA" id="ARBA00023054"/>
    </source>
</evidence>
<evidence type="ECO:0000256" key="9">
    <source>
        <dbReference type="ARBA" id="ARBA00025053"/>
    </source>
</evidence>
<keyword evidence="14" id="KW-1185">Reference proteome</keyword>
<dbReference type="OrthoDB" id="448446at2759"/>
<keyword evidence="6 11" id="KW-0175">Coiled coil</keyword>
<evidence type="ECO:0000313" key="14">
    <source>
        <dbReference type="Proteomes" id="UP000800235"/>
    </source>
</evidence>
<evidence type="ECO:0000256" key="2">
    <source>
        <dbReference type="ARBA" id="ARBA00009418"/>
    </source>
</evidence>
<reference evidence="13" key="1">
    <citation type="journal article" date="2020" name="Stud. Mycol.">
        <title>101 Dothideomycetes genomes: a test case for predicting lifestyles and emergence of pathogens.</title>
        <authorList>
            <person name="Haridas S."/>
            <person name="Albert R."/>
            <person name="Binder M."/>
            <person name="Bloem J."/>
            <person name="Labutti K."/>
            <person name="Salamov A."/>
            <person name="Andreopoulos B."/>
            <person name="Baker S."/>
            <person name="Barry K."/>
            <person name="Bills G."/>
            <person name="Bluhm B."/>
            <person name="Cannon C."/>
            <person name="Castanera R."/>
            <person name="Culley D."/>
            <person name="Daum C."/>
            <person name="Ezra D."/>
            <person name="Gonzalez J."/>
            <person name="Henrissat B."/>
            <person name="Kuo A."/>
            <person name="Liang C."/>
            <person name="Lipzen A."/>
            <person name="Lutzoni F."/>
            <person name="Magnuson J."/>
            <person name="Mondo S."/>
            <person name="Nolan M."/>
            <person name="Ohm R."/>
            <person name="Pangilinan J."/>
            <person name="Park H.-J."/>
            <person name="Ramirez L."/>
            <person name="Alfaro M."/>
            <person name="Sun H."/>
            <person name="Tritt A."/>
            <person name="Yoshinaga Y."/>
            <person name="Zwiers L.-H."/>
            <person name="Turgeon B."/>
            <person name="Goodwin S."/>
            <person name="Spatafora J."/>
            <person name="Crous P."/>
            <person name="Grigoriev I."/>
        </authorList>
    </citation>
    <scope>NUCLEOTIDE SEQUENCE</scope>
    <source>
        <strain evidence="13">CBS 130266</strain>
    </source>
</reference>
<keyword evidence="4 10" id="KW-0690">Ribosome biogenesis</keyword>
<evidence type="ECO:0000256" key="8">
    <source>
        <dbReference type="ARBA" id="ARBA00023274"/>
    </source>
</evidence>
<name>A0A9P4NG84_9PEZI</name>
<evidence type="ECO:0000313" key="13">
    <source>
        <dbReference type="EMBL" id="KAF2419902.1"/>
    </source>
</evidence>
<evidence type="ECO:0000256" key="10">
    <source>
        <dbReference type="RuleBase" id="RU368027"/>
    </source>
</evidence>
<feature type="compositionally biased region" description="Polar residues" evidence="12">
    <location>
        <begin position="10"/>
        <end position="19"/>
    </location>
</feature>
<dbReference type="GO" id="GO:0000462">
    <property type="term" value="P:maturation of SSU-rRNA from tricistronic rRNA transcript (SSU-rRNA, 5.8S rRNA, LSU-rRNA)"/>
    <property type="evidence" value="ECO:0007669"/>
    <property type="project" value="TreeGrafter"/>
</dbReference>
<dbReference type="InterPro" id="IPR009292">
    <property type="entry name" value="RRP36"/>
</dbReference>
<comment type="function">
    <text evidence="9 10">Component of the 90S pre-ribosome involved in the maturation of rRNAs. Required for early cleavages of the pre-RNAs in the 40S ribosomal subunit maturation pathway.</text>
</comment>
<dbReference type="AlphaFoldDB" id="A0A9P4NG84"/>
<evidence type="ECO:0000256" key="4">
    <source>
        <dbReference type="ARBA" id="ARBA00022517"/>
    </source>
</evidence>
<dbReference type="Proteomes" id="UP000800235">
    <property type="component" value="Unassembled WGS sequence"/>
</dbReference>
<comment type="caution">
    <text evidence="13">The sequence shown here is derived from an EMBL/GenBank/DDBJ whole genome shotgun (WGS) entry which is preliminary data.</text>
</comment>
<organism evidence="13 14">
    <name type="scientific">Tothia fuscella</name>
    <dbReference type="NCBI Taxonomy" id="1048955"/>
    <lineage>
        <taxon>Eukaryota</taxon>
        <taxon>Fungi</taxon>
        <taxon>Dikarya</taxon>
        <taxon>Ascomycota</taxon>
        <taxon>Pezizomycotina</taxon>
        <taxon>Dothideomycetes</taxon>
        <taxon>Pleosporomycetidae</taxon>
        <taxon>Venturiales</taxon>
        <taxon>Cylindrosympodiaceae</taxon>
        <taxon>Tothia</taxon>
    </lineage>
</organism>
<evidence type="ECO:0000256" key="12">
    <source>
        <dbReference type="SAM" id="MobiDB-lite"/>
    </source>
</evidence>
<accession>A0A9P4NG84</accession>
<feature type="compositionally biased region" description="Basic and acidic residues" evidence="12">
    <location>
        <begin position="165"/>
        <end position="178"/>
    </location>
</feature>
<feature type="region of interest" description="Disordered" evidence="12">
    <location>
        <begin position="1"/>
        <end position="46"/>
    </location>
</feature>
<protein>
    <recommendedName>
        <fullName evidence="10">rRNA biogenesis protein RRP36</fullName>
    </recommendedName>
</protein>
<dbReference type="PANTHER" id="PTHR21738">
    <property type="entry name" value="RIBOSOMAL RNA PROCESSING PROTEIN 36 HOMOLOG"/>
    <property type="match status" value="1"/>
</dbReference>
<evidence type="ECO:0000256" key="11">
    <source>
        <dbReference type="SAM" id="Coils"/>
    </source>
</evidence>
<evidence type="ECO:0000256" key="1">
    <source>
        <dbReference type="ARBA" id="ARBA00004604"/>
    </source>
</evidence>
<dbReference type="Pfam" id="PF06102">
    <property type="entry name" value="RRP36"/>
    <property type="match status" value="1"/>
</dbReference>
<keyword evidence="8 10" id="KW-0687">Ribonucleoprotein</keyword>